<reference evidence="4 5" key="1">
    <citation type="submission" date="2009-02" db="EMBL/GenBank/DDBJ databases">
        <title>Sequencing of the draft genome and assembly of Dethiobacter alkaliphilus AHT 1.</title>
        <authorList>
            <consortium name="US DOE Joint Genome Institute (JGI-PGF)"/>
            <person name="Lucas S."/>
            <person name="Copeland A."/>
            <person name="Lapidus A."/>
            <person name="Glavina del Rio T."/>
            <person name="Dalin E."/>
            <person name="Tice H."/>
            <person name="Bruce D."/>
            <person name="Goodwin L."/>
            <person name="Pitluck S."/>
            <person name="Larimer F."/>
            <person name="Land M.L."/>
            <person name="Hauser L."/>
            <person name="Muyzer G."/>
        </authorList>
    </citation>
    <scope>NUCLEOTIDE SEQUENCE [LARGE SCALE GENOMIC DNA]</scope>
    <source>
        <strain evidence="4 5">AHT 1</strain>
    </source>
</reference>
<sequence>MDKKAIQRRRMERYLIDAAKTIIRDEGVEAVTVRKVADLAGYSYTTMYNYFTDLNELLWYVAADFLDEIIELLENAGQRHPHDGVEALKEGYRAYINYFLENPTIYRFTFFAKLGEPPAKVAEKMSAPVLAQKQIEALAQCAKEGLLQLEDAPVVGGLITTFVHGLLLFYFSERMQVKENELIGRMEQTIDYLIHK</sequence>
<evidence type="ECO:0000256" key="1">
    <source>
        <dbReference type="ARBA" id="ARBA00023125"/>
    </source>
</evidence>
<dbReference type="eggNOG" id="COG1309">
    <property type="taxonomic scope" value="Bacteria"/>
</dbReference>
<evidence type="ECO:0000256" key="2">
    <source>
        <dbReference type="PROSITE-ProRule" id="PRU00335"/>
    </source>
</evidence>
<evidence type="ECO:0000313" key="4">
    <source>
        <dbReference type="EMBL" id="EEG78660.1"/>
    </source>
</evidence>
<dbReference type="InterPro" id="IPR036271">
    <property type="entry name" value="Tet_transcr_reg_TetR-rel_C_sf"/>
</dbReference>
<dbReference type="EMBL" id="ACJM01000002">
    <property type="protein sequence ID" value="EEG78660.1"/>
    <property type="molecule type" value="Genomic_DNA"/>
</dbReference>
<dbReference type="OrthoDB" id="5366068at2"/>
<dbReference type="Proteomes" id="UP000006443">
    <property type="component" value="Unassembled WGS sequence"/>
</dbReference>
<evidence type="ECO:0000313" key="5">
    <source>
        <dbReference type="Proteomes" id="UP000006443"/>
    </source>
</evidence>
<dbReference type="PANTHER" id="PTHR43479:SF11">
    <property type="entry name" value="ACREF_ENVCD OPERON REPRESSOR-RELATED"/>
    <property type="match status" value="1"/>
</dbReference>
<dbReference type="InterPro" id="IPR009057">
    <property type="entry name" value="Homeodomain-like_sf"/>
</dbReference>
<feature type="DNA-binding region" description="H-T-H motif" evidence="2">
    <location>
        <begin position="32"/>
        <end position="51"/>
    </location>
</feature>
<keyword evidence="1 2" id="KW-0238">DNA-binding</keyword>
<dbReference type="Gene3D" id="1.10.357.10">
    <property type="entry name" value="Tetracycline Repressor, domain 2"/>
    <property type="match status" value="1"/>
</dbReference>
<dbReference type="STRING" id="555088.DealDRAFT_0590"/>
<dbReference type="SUPFAM" id="SSF46689">
    <property type="entry name" value="Homeodomain-like"/>
    <property type="match status" value="1"/>
</dbReference>
<dbReference type="PROSITE" id="PS50977">
    <property type="entry name" value="HTH_TETR_2"/>
    <property type="match status" value="1"/>
</dbReference>
<keyword evidence="5" id="KW-1185">Reference proteome</keyword>
<protein>
    <submittedName>
        <fullName evidence="4">Transcriptional regulator, TetR family</fullName>
    </submittedName>
</protein>
<dbReference type="Pfam" id="PF00440">
    <property type="entry name" value="TetR_N"/>
    <property type="match status" value="1"/>
</dbReference>
<dbReference type="InterPro" id="IPR050624">
    <property type="entry name" value="HTH-type_Tx_Regulator"/>
</dbReference>
<dbReference type="GO" id="GO:0003677">
    <property type="term" value="F:DNA binding"/>
    <property type="evidence" value="ECO:0007669"/>
    <property type="project" value="UniProtKB-UniRule"/>
</dbReference>
<dbReference type="RefSeq" id="WP_008514714.1">
    <property type="nucleotide sequence ID" value="NZ_ACJM01000002.1"/>
</dbReference>
<comment type="caution">
    <text evidence="4">The sequence shown here is derived from an EMBL/GenBank/DDBJ whole genome shotgun (WGS) entry which is preliminary data.</text>
</comment>
<dbReference type="AlphaFoldDB" id="C0GDD9"/>
<gene>
    <name evidence="4" type="ORF">DealDRAFT_0590</name>
</gene>
<organism evidence="4 5">
    <name type="scientific">Dethiobacter alkaliphilus AHT 1</name>
    <dbReference type="NCBI Taxonomy" id="555088"/>
    <lineage>
        <taxon>Bacteria</taxon>
        <taxon>Bacillati</taxon>
        <taxon>Bacillota</taxon>
        <taxon>Dethiobacteria</taxon>
        <taxon>Dethiobacterales</taxon>
        <taxon>Dethiobacteraceae</taxon>
        <taxon>Dethiobacter</taxon>
    </lineage>
</organism>
<proteinExistence type="predicted"/>
<dbReference type="InterPro" id="IPR001647">
    <property type="entry name" value="HTH_TetR"/>
</dbReference>
<feature type="domain" description="HTH tetR-type" evidence="3">
    <location>
        <begin position="9"/>
        <end position="69"/>
    </location>
</feature>
<evidence type="ECO:0000259" key="3">
    <source>
        <dbReference type="PROSITE" id="PS50977"/>
    </source>
</evidence>
<dbReference type="PANTHER" id="PTHR43479">
    <property type="entry name" value="ACREF/ENVCD OPERON REPRESSOR-RELATED"/>
    <property type="match status" value="1"/>
</dbReference>
<name>C0GDD9_DETAL</name>
<dbReference type="SUPFAM" id="SSF48498">
    <property type="entry name" value="Tetracyclin repressor-like, C-terminal domain"/>
    <property type="match status" value="1"/>
</dbReference>
<accession>C0GDD9</accession>